<dbReference type="AlphaFoldDB" id="A0A5B9MG86"/>
<proteinExistence type="predicted"/>
<sequence length="62" mass="6852">MTRSLLCVIALACVVFVVPGCGRGSGEATIEDTAAQTAEEVQEAEDYEEMLRKQEQENFKKK</sequence>
<accession>A0A5B9MG86</accession>
<protein>
    <submittedName>
        <fullName evidence="2">Uncharacterized protein</fullName>
    </submittedName>
</protein>
<dbReference type="RefSeq" id="WP_147868120.1">
    <property type="nucleotide sequence ID" value="NZ_CP036264.1"/>
</dbReference>
<feature type="compositionally biased region" description="Basic and acidic residues" evidence="1">
    <location>
        <begin position="49"/>
        <end position="62"/>
    </location>
</feature>
<dbReference type="Proteomes" id="UP000321353">
    <property type="component" value="Chromosome"/>
</dbReference>
<name>A0A5B9MG86_9BACT</name>
<organism evidence="2 3">
    <name type="scientific">Stieleria maiorica</name>
    <dbReference type="NCBI Taxonomy" id="2795974"/>
    <lineage>
        <taxon>Bacteria</taxon>
        <taxon>Pseudomonadati</taxon>
        <taxon>Planctomycetota</taxon>
        <taxon>Planctomycetia</taxon>
        <taxon>Pirellulales</taxon>
        <taxon>Pirellulaceae</taxon>
        <taxon>Stieleria</taxon>
    </lineage>
</organism>
<dbReference type="KEGG" id="smam:Mal15_26600"/>
<evidence type="ECO:0000313" key="3">
    <source>
        <dbReference type="Proteomes" id="UP000321353"/>
    </source>
</evidence>
<dbReference type="EMBL" id="CP036264">
    <property type="protein sequence ID" value="QEF98605.1"/>
    <property type="molecule type" value="Genomic_DNA"/>
</dbReference>
<keyword evidence="3" id="KW-1185">Reference proteome</keyword>
<evidence type="ECO:0000256" key="1">
    <source>
        <dbReference type="SAM" id="MobiDB-lite"/>
    </source>
</evidence>
<evidence type="ECO:0000313" key="2">
    <source>
        <dbReference type="EMBL" id="QEF98605.1"/>
    </source>
</evidence>
<feature type="region of interest" description="Disordered" evidence="1">
    <location>
        <begin position="31"/>
        <end position="62"/>
    </location>
</feature>
<reference evidence="2 3" key="1">
    <citation type="submission" date="2019-02" db="EMBL/GenBank/DDBJ databases">
        <title>Planctomycetal bacteria perform biofilm scaping via a novel small molecule.</title>
        <authorList>
            <person name="Jeske O."/>
            <person name="Boedeker C."/>
            <person name="Wiegand S."/>
            <person name="Breitling P."/>
            <person name="Kallscheuer N."/>
            <person name="Jogler M."/>
            <person name="Rohde M."/>
            <person name="Petersen J."/>
            <person name="Medema M.H."/>
            <person name="Surup F."/>
            <person name="Jogler C."/>
        </authorList>
    </citation>
    <scope>NUCLEOTIDE SEQUENCE [LARGE SCALE GENOMIC DNA]</scope>
    <source>
        <strain evidence="2 3">Mal15</strain>
    </source>
</reference>
<gene>
    <name evidence="2" type="ORF">Mal15_26600</name>
</gene>